<dbReference type="InterPro" id="IPR041118">
    <property type="entry name" value="Rx_N"/>
</dbReference>
<feature type="domain" description="Disease resistance protein winged helix" evidence="9">
    <location>
        <begin position="436"/>
        <end position="508"/>
    </location>
</feature>
<dbReference type="EMBL" id="CM029052">
    <property type="protein sequence ID" value="KAG2558843.1"/>
    <property type="molecule type" value="Genomic_DNA"/>
</dbReference>
<dbReference type="FunFam" id="1.10.10.10:FF:000322">
    <property type="entry name" value="Probable disease resistance protein At1g63360"/>
    <property type="match status" value="1"/>
</dbReference>
<gene>
    <name evidence="11" type="ORF">PVAP13_8NG334200</name>
</gene>
<evidence type="ECO:0000256" key="4">
    <source>
        <dbReference type="ARBA" id="ARBA00022741"/>
    </source>
</evidence>
<comment type="similarity">
    <text evidence="1">Belongs to the disease resistance NB-LRR family.</text>
</comment>
<dbReference type="Pfam" id="PF00931">
    <property type="entry name" value="NB-ARC"/>
    <property type="match status" value="1"/>
</dbReference>
<accession>A0A8T0PAL4</accession>
<evidence type="ECO:0000259" key="8">
    <source>
        <dbReference type="Pfam" id="PF18052"/>
    </source>
</evidence>
<reference evidence="11 12" key="1">
    <citation type="submission" date="2020-05" db="EMBL/GenBank/DDBJ databases">
        <title>WGS assembly of Panicum virgatum.</title>
        <authorList>
            <person name="Lovell J.T."/>
            <person name="Jenkins J."/>
            <person name="Shu S."/>
            <person name="Juenger T.E."/>
            <person name="Schmutz J."/>
        </authorList>
    </citation>
    <scope>NUCLEOTIDE SEQUENCE</scope>
    <source>
        <strain evidence="11">AP13</strain>
        <strain evidence="12">cv. AP13</strain>
    </source>
</reference>
<proteinExistence type="inferred from homology"/>
<keyword evidence="12" id="KW-1185">Reference proteome</keyword>
<dbReference type="Gene3D" id="3.40.50.300">
    <property type="entry name" value="P-loop containing nucleotide triphosphate hydrolases"/>
    <property type="match status" value="1"/>
</dbReference>
<dbReference type="Gene3D" id="1.20.5.4130">
    <property type="match status" value="1"/>
</dbReference>
<organism evidence="11 12">
    <name type="scientific">Panicum virgatum</name>
    <name type="common">Blackwell switchgrass</name>
    <dbReference type="NCBI Taxonomy" id="38727"/>
    <lineage>
        <taxon>Eukaryota</taxon>
        <taxon>Viridiplantae</taxon>
        <taxon>Streptophyta</taxon>
        <taxon>Embryophyta</taxon>
        <taxon>Tracheophyta</taxon>
        <taxon>Spermatophyta</taxon>
        <taxon>Magnoliopsida</taxon>
        <taxon>Liliopsida</taxon>
        <taxon>Poales</taxon>
        <taxon>Poaceae</taxon>
        <taxon>PACMAD clade</taxon>
        <taxon>Panicoideae</taxon>
        <taxon>Panicodae</taxon>
        <taxon>Paniceae</taxon>
        <taxon>Panicinae</taxon>
        <taxon>Panicum</taxon>
        <taxon>Panicum sect. Hiantes</taxon>
    </lineage>
</organism>
<dbReference type="Pfam" id="PF18052">
    <property type="entry name" value="Rx_N"/>
    <property type="match status" value="1"/>
</dbReference>
<dbReference type="InterPro" id="IPR038005">
    <property type="entry name" value="RX-like_CC"/>
</dbReference>
<comment type="caution">
    <text evidence="11">The sequence shown here is derived from an EMBL/GenBank/DDBJ whole genome shotgun (WGS) entry which is preliminary data.</text>
</comment>
<protein>
    <submittedName>
        <fullName evidence="11">Uncharacterized protein</fullName>
    </submittedName>
</protein>
<keyword evidence="5" id="KW-0611">Plant defense</keyword>
<dbReference type="PANTHER" id="PTHR23155:SF1116">
    <property type="entry name" value="OS12G0273300 PROTEIN"/>
    <property type="match status" value="1"/>
</dbReference>
<name>A0A8T0PAL4_PANVG</name>
<dbReference type="Gene3D" id="1.10.10.10">
    <property type="entry name" value="Winged helix-like DNA-binding domain superfamily/Winged helix DNA-binding domain"/>
    <property type="match status" value="1"/>
</dbReference>
<dbReference type="AlphaFoldDB" id="A0A8T0PAL4"/>
<feature type="domain" description="Disease resistance N-terminal" evidence="8">
    <location>
        <begin position="8"/>
        <end position="92"/>
    </location>
</feature>
<evidence type="ECO:0000313" key="11">
    <source>
        <dbReference type="EMBL" id="KAG2558843.1"/>
    </source>
</evidence>
<dbReference type="OrthoDB" id="686237at2759"/>
<evidence type="ECO:0000259" key="9">
    <source>
        <dbReference type="Pfam" id="PF23559"/>
    </source>
</evidence>
<dbReference type="GO" id="GO:0002758">
    <property type="term" value="P:innate immune response-activating signaling pathway"/>
    <property type="evidence" value="ECO:0007669"/>
    <property type="project" value="UniProtKB-ARBA"/>
</dbReference>
<dbReference type="InterPro" id="IPR044974">
    <property type="entry name" value="Disease_R_plants"/>
</dbReference>
<dbReference type="EMBL" id="CM029052">
    <property type="protein sequence ID" value="KAG2558842.1"/>
    <property type="molecule type" value="Genomic_DNA"/>
</dbReference>
<dbReference type="Gene3D" id="1.10.8.430">
    <property type="entry name" value="Helical domain of apoptotic protease-activating factors"/>
    <property type="match status" value="1"/>
</dbReference>
<dbReference type="CDD" id="cd14798">
    <property type="entry name" value="RX-CC_like"/>
    <property type="match status" value="1"/>
</dbReference>
<evidence type="ECO:0000256" key="5">
    <source>
        <dbReference type="ARBA" id="ARBA00022821"/>
    </source>
</evidence>
<dbReference type="Gene3D" id="3.80.10.10">
    <property type="entry name" value="Ribonuclease Inhibitor"/>
    <property type="match status" value="1"/>
</dbReference>
<dbReference type="GO" id="GO:0009626">
    <property type="term" value="P:plant-type hypersensitive response"/>
    <property type="evidence" value="ECO:0007669"/>
    <property type="project" value="UniProtKB-ARBA"/>
</dbReference>
<dbReference type="GO" id="GO:0042742">
    <property type="term" value="P:defense response to bacterium"/>
    <property type="evidence" value="ECO:0007669"/>
    <property type="project" value="UniProtKB-ARBA"/>
</dbReference>
<dbReference type="InterPro" id="IPR002182">
    <property type="entry name" value="NB-ARC"/>
</dbReference>
<feature type="domain" description="Disease resistance R13L4/SHOC-2-like LRR" evidence="10">
    <location>
        <begin position="557"/>
        <end position="934"/>
    </location>
</feature>
<evidence type="ECO:0000259" key="7">
    <source>
        <dbReference type="Pfam" id="PF00931"/>
    </source>
</evidence>
<feature type="domain" description="NB-ARC" evidence="7">
    <location>
        <begin position="174"/>
        <end position="327"/>
    </location>
</feature>
<evidence type="ECO:0000256" key="2">
    <source>
        <dbReference type="ARBA" id="ARBA00022614"/>
    </source>
</evidence>
<dbReference type="InterPro" id="IPR036388">
    <property type="entry name" value="WH-like_DNA-bd_sf"/>
</dbReference>
<dbReference type="Pfam" id="PF23559">
    <property type="entry name" value="WHD_DRP"/>
    <property type="match status" value="1"/>
</dbReference>
<dbReference type="GO" id="GO:0043531">
    <property type="term" value="F:ADP binding"/>
    <property type="evidence" value="ECO:0007669"/>
    <property type="project" value="InterPro"/>
</dbReference>
<dbReference type="PANTHER" id="PTHR23155">
    <property type="entry name" value="DISEASE RESISTANCE PROTEIN RP"/>
    <property type="match status" value="1"/>
</dbReference>
<dbReference type="InterPro" id="IPR027417">
    <property type="entry name" value="P-loop_NTPase"/>
</dbReference>
<dbReference type="SUPFAM" id="SSF52540">
    <property type="entry name" value="P-loop containing nucleoside triphosphate hydrolases"/>
    <property type="match status" value="1"/>
</dbReference>
<dbReference type="PRINTS" id="PR00364">
    <property type="entry name" value="DISEASERSIST"/>
</dbReference>
<dbReference type="FunFam" id="3.40.50.300:FF:001091">
    <property type="entry name" value="Probable disease resistance protein At1g61300"/>
    <property type="match status" value="1"/>
</dbReference>
<evidence type="ECO:0000259" key="10">
    <source>
        <dbReference type="Pfam" id="PF23598"/>
    </source>
</evidence>
<dbReference type="SUPFAM" id="SSF52058">
    <property type="entry name" value="L domain-like"/>
    <property type="match status" value="1"/>
</dbReference>
<sequence>MEVVTGALPSVITKLGELLIGEYNLQKGVKGEIRFLKSELESMKGALEKVSSTPADRLDIQDKIWARDLRELSYDMEDSIDTFMVHGQGKDQANLHGIKKFIERSVGLFRKAKIRYEMATDIRDIKNRVEEVAKRHQRYKINNSDAAMPVMIDPRLFTQYTEAKELVGIDEARDELIKTLEEENELSMQQHGKIVSIFGFGGLGKTTLANAVYEKIRARFDCCAFVSVSQTPNLKKLFKGLLYDLAKNINEKEALDESRLIKELRDFLQKKRYFVVIDDIWDISVWEMIRCALPDNEVGFTIITTTRNSDVAKKAGGAYKLNPLSLNNSRKLLYRRIFGTENKYNSEDIEKCPDEELAEVSDKILKKCGGVPLAVITMASLLASKARNKMDWYEVYNSIGTGLEHNLDVKNMRKILSFSYYELPYHLRTCLLYLSMFPEDFEIDKDRLIRMWIAEGFIQREEHGKSLFELGESYFNGLINRSMIQPIHNSRTGMANRCCIHDMVLDLIRSLSSEENFVTVLNDMDSTSPSNMVRRLSLQNGKKSHIMARDTRSLLQHARSVVIFPSAVAQVLAPGSCRYLRVLDLVDCNLSQTNSLKYLGNLYLLRYLRLYSNHIFELMEEKGLCFKQNFQLPEEIGNLQFLQTLDIRGTNISSLPSSVVQLRNLMCLDITGSTRVPNGIGNLTCLEQLSQLHIDSSTINIVEELGQLTELRQLCIQLDEWSDNLLECLRKLEKIQELSIVVRPEDQRSIGGLDAWVAPRHLRLLNARRSCWFSTLPAWVNPSHVSDLTCLSIAVRELHQVDLDILGRLPALCSLYLTVDNKTLGIFEGFIVGAGSFPCLVYCYFWQFVWPVVFQQGAMPRLRDLHLWSLFYVREGRGIASSNGGLDLGLGNLPSLQNVTAILRSPPMGANKEAAKQAKAALTHAAKMHPNHPSHDITSINYEA</sequence>
<keyword evidence="2" id="KW-0433">Leucine-rich repeat</keyword>
<evidence type="ECO:0000256" key="6">
    <source>
        <dbReference type="ARBA" id="ARBA00023054"/>
    </source>
</evidence>
<evidence type="ECO:0000256" key="1">
    <source>
        <dbReference type="ARBA" id="ARBA00008894"/>
    </source>
</evidence>
<keyword evidence="6" id="KW-0175">Coiled coil</keyword>
<dbReference type="InterPro" id="IPR042197">
    <property type="entry name" value="Apaf_helical"/>
</dbReference>
<keyword evidence="3" id="KW-0677">Repeat</keyword>
<dbReference type="InterPro" id="IPR032675">
    <property type="entry name" value="LRR_dom_sf"/>
</dbReference>
<keyword evidence="4" id="KW-0547">Nucleotide-binding</keyword>
<evidence type="ECO:0000313" key="12">
    <source>
        <dbReference type="Proteomes" id="UP000823388"/>
    </source>
</evidence>
<dbReference type="Pfam" id="PF23598">
    <property type="entry name" value="LRR_14"/>
    <property type="match status" value="1"/>
</dbReference>
<dbReference type="InterPro" id="IPR055414">
    <property type="entry name" value="LRR_R13L4/SHOC2-like"/>
</dbReference>
<evidence type="ECO:0000256" key="3">
    <source>
        <dbReference type="ARBA" id="ARBA00022737"/>
    </source>
</evidence>
<dbReference type="InterPro" id="IPR058922">
    <property type="entry name" value="WHD_DRP"/>
</dbReference>
<dbReference type="Proteomes" id="UP000823388">
    <property type="component" value="Chromosome 8N"/>
</dbReference>